<keyword evidence="4 11" id="KW-0235">DNA replication</keyword>
<dbReference type="AlphaFoldDB" id="A0A8A4TV37"/>
<dbReference type="InterPro" id="IPR027417">
    <property type="entry name" value="P-loop_NTPase"/>
</dbReference>
<dbReference type="EC" id="2.7.7.7" evidence="11"/>
<comment type="subunit">
    <text evidence="11">DNA polymerase III contains a core (composed of alpha, epsilon and theta chains) that associates with a tau subunit. This core dimerizes to form the POLIII' complex. PolIII' associates with the gamma complex (composed of gamma, delta, delta', psi and chi chains) and with the beta chain to form the complete DNA polymerase III complex.</text>
</comment>
<evidence type="ECO:0000256" key="7">
    <source>
        <dbReference type="ARBA" id="ARBA00022833"/>
    </source>
</evidence>
<evidence type="ECO:0000256" key="6">
    <source>
        <dbReference type="ARBA" id="ARBA00022741"/>
    </source>
</evidence>
<comment type="catalytic activity">
    <reaction evidence="10 11">
        <text>DNA(n) + a 2'-deoxyribonucleoside 5'-triphosphate = DNA(n+1) + diphosphate</text>
        <dbReference type="Rhea" id="RHEA:22508"/>
        <dbReference type="Rhea" id="RHEA-COMP:17339"/>
        <dbReference type="Rhea" id="RHEA-COMP:17340"/>
        <dbReference type="ChEBI" id="CHEBI:33019"/>
        <dbReference type="ChEBI" id="CHEBI:61560"/>
        <dbReference type="ChEBI" id="CHEBI:173112"/>
        <dbReference type="EC" id="2.7.7.7"/>
    </reaction>
</comment>
<dbReference type="KEGG" id="scor:J3U87_11005"/>
<evidence type="ECO:0000256" key="2">
    <source>
        <dbReference type="ARBA" id="ARBA00022679"/>
    </source>
</evidence>
<keyword evidence="9 11" id="KW-0239">DNA-directed DNA polymerase</keyword>
<dbReference type="InterPro" id="IPR012763">
    <property type="entry name" value="DNA_pol_III_sug/sutau_N"/>
</dbReference>
<dbReference type="GO" id="GO:0005524">
    <property type="term" value="F:ATP binding"/>
    <property type="evidence" value="ECO:0007669"/>
    <property type="project" value="UniProtKB-KW"/>
</dbReference>
<dbReference type="Gene3D" id="3.40.50.300">
    <property type="entry name" value="P-loop containing nucleotide triphosphate hydrolases"/>
    <property type="match status" value="1"/>
</dbReference>
<evidence type="ECO:0000313" key="13">
    <source>
        <dbReference type="EMBL" id="QTD52981.1"/>
    </source>
</evidence>
<dbReference type="InterPro" id="IPR003593">
    <property type="entry name" value="AAA+_ATPase"/>
</dbReference>
<dbReference type="RefSeq" id="WP_272932481.1">
    <property type="nucleotide sequence ID" value="NZ_CP071793.1"/>
</dbReference>
<dbReference type="FunFam" id="1.10.8.60:FF:000013">
    <property type="entry name" value="DNA polymerase III subunit gamma/tau"/>
    <property type="match status" value="1"/>
</dbReference>
<gene>
    <name evidence="11 13" type="primary">dnaX</name>
    <name evidence="13" type="ORF">J3U87_11005</name>
</gene>
<dbReference type="FunFam" id="3.40.50.300:FF:000014">
    <property type="entry name" value="DNA polymerase III subunit gamma/tau"/>
    <property type="match status" value="1"/>
</dbReference>
<keyword evidence="5" id="KW-0479">Metal-binding</keyword>
<organism evidence="13 14">
    <name type="scientific">Sulfidibacter corallicola</name>
    <dbReference type="NCBI Taxonomy" id="2818388"/>
    <lineage>
        <taxon>Bacteria</taxon>
        <taxon>Pseudomonadati</taxon>
        <taxon>Acidobacteriota</taxon>
        <taxon>Holophagae</taxon>
        <taxon>Acanthopleuribacterales</taxon>
        <taxon>Acanthopleuribacteraceae</taxon>
        <taxon>Sulfidibacter</taxon>
    </lineage>
</organism>
<keyword evidence="6 11" id="KW-0547">Nucleotide-binding</keyword>
<dbReference type="CDD" id="cd00009">
    <property type="entry name" value="AAA"/>
    <property type="match status" value="1"/>
</dbReference>
<dbReference type="Gene3D" id="1.10.8.60">
    <property type="match status" value="1"/>
</dbReference>
<dbReference type="GO" id="GO:0009360">
    <property type="term" value="C:DNA polymerase III complex"/>
    <property type="evidence" value="ECO:0007669"/>
    <property type="project" value="InterPro"/>
</dbReference>
<dbReference type="NCBIfam" id="NF004046">
    <property type="entry name" value="PRK05563.1"/>
    <property type="match status" value="1"/>
</dbReference>
<accession>A0A8A4TV37</accession>
<dbReference type="Pfam" id="PF22608">
    <property type="entry name" value="DNAX_ATPase_lid"/>
    <property type="match status" value="1"/>
</dbReference>
<feature type="domain" description="AAA+ ATPase" evidence="12">
    <location>
        <begin position="37"/>
        <end position="179"/>
    </location>
</feature>
<dbReference type="GO" id="GO:0046872">
    <property type="term" value="F:metal ion binding"/>
    <property type="evidence" value="ECO:0007669"/>
    <property type="project" value="UniProtKB-KW"/>
</dbReference>
<name>A0A8A4TV37_SULCO</name>
<evidence type="ECO:0000256" key="1">
    <source>
        <dbReference type="ARBA" id="ARBA00006360"/>
    </source>
</evidence>
<reference evidence="13" key="1">
    <citation type="submission" date="2021-03" db="EMBL/GenBank/DDBJ databases">
        <title>Acanthopleuribacteraceae sp. M133.</title>
        <authorList>
            <person name="Wang G."/>
        </authorList>
    </citation>
    <scope>NUCLEOTIDE SEQUENCE</scope>
    <source>
        <strain evidence="13">M133</strain>
    </source>
</reference>
<dbReference type="GO" id="GO:0003677">
    <property type="term" value="F:DNA binding"/>
    <property type="evidence" value="ECO:0007669"/>
    <property type="project" value="InterPro"/>
</dbReference>
<sequence>MASQVTALAWRPQTFDDLVGQEVVAQTLKNAITSDRLHHAYLFAGLRGSGKTSTARIFAKALNCAEGPTVTPCLKCASCNEIKEGNSLDVVEIDAASNNSVDNIRELRELVRYNAARDRYKIYIIDEVHMLSTSAFNALLKTLEEPPPNVVFIMATTELHKIPATILSRCQQFDFRQIPLFKIEKRLRLIADKQELDIDDESLTLVAQASGGSMRDSLSIFDQVIAASGEKITGLDVRSILGVVEDTILIDLLSGVVKESAEQVFGRINELVHYGHDLKQVYDTFTGFIRDSIVLKSVNDTSEILERRYGHGEAHNQVLEDLTVPDLVRMLDIMLQHEPVFRQAATPRYAFELVFLKLLEQRRLVPLEKLLANLKEFAGAEKKN</sequence>
<dbReference type="Pfam" id="PF12169">
    <property type="entry name" value="DNA_pol3_gamma3"/>
    <property type="match status" value="1"/>
</dbReference>
<keyword evidence="3 11" id="KW-0548">Nucleotidyltransferase</keyword>
<evidence type="ECO:0000256" key="11">
    <source>
        <dbReference type="RuleBase" id="RU364063"/>
    </source>
</evidence>
<dbReference type="SMART" id="SM00382">
    <property type="entry name" value="AAA"/>
    <property type="match status" value="1"/>
</dbReference>
<dbReference type="GO" id="GO:0003887">
    <property type="term" value="F:DNA-directed DNA polymerase activity"/>
    <property type="evidence" value="ECO:0007669"/>
    <property type="project" value="UniProtKB-KW"/>
</dbReference>
<evidence type="ECO:0000256" key="10">
    <source>
        <dbReference type="ARBA" id="ARBA00049244"/>
    </source>
</evidence>
<dbReference type="SUPFAM" id="SSF48019">
    <property type="entry name" value="post-AAA+ oligomerization domain-like"/>
    <property type="match status" value="1"/>
</dbReference>
<dbReference type="GO" id="GO:0006261">
    <property type="term" value="P:DNA-templated DNA replication"/>
    <property type="evidence" value="ECO:0007669"/>
    <property type="project" value="TreeGrafter"/>
</dbReference>
<comment type="function">
    <text evidence="11">DNA polymerase III is a complex, multichain enzyme responsible for most of the replicative synthesis in bacteria. This DNA polymerase also exhibits 3' to 5' exonuclease activity.</text>
</comment>
<dbReference type="Gene3D" id="1.20.272.10">
    <property type="match status" value="1"/>
</dbReference>
<dbReference type="NCBIfam" id="TIGR02397">
    <property type="entry name" value="dnaX_nterm"/>
    <property type="match status" value="1"/>
</dbReference>
<dbReference type="PANTHER" id="PTHR11669">
    <property type="entry name" value="REPLICATION FACTOR C / DNA POLYMERASE III GAMMA-TAU SUBUNIT"/>
    <property type="match status" value="1"/>
</dbReference>
<evidence type="ECO:0000256" key="5">
    <source>
        <dbReference type="ARBA" id="ARBA00022723"/>
    </source>
</evidence>
<evidence type="ECO:0000256" key="4">
    <source>
        <dbReference type="ARBA" id="ARBA00022705"/>
    </source>
</evidence>
<dbReference type="EMBL" id="CP071793">
    <property type="protein sequence ID" value="QTD52981.1"/>
    <property type="molecule type" value="Genomic_DNA"/>
</dbReference>
<evidence type="ECO:0000256" key="3">
    <source>
        <dbReference type="ARBA" id="ARBA00022695"/>
    </source>
</evidence>
<dbReference type="SUPFAM" id="SSF52540">
    <property type="entry name" value="P-loop containing nucleoside triphosphate hydrolases"/>
    <property type="match status" value="1"/>
</dbReference>
<evidence type="ECO:0000313" key="14">
    <source>
        <dbReference type="Proteomes" id="UP000663929"/>
    </source>
</evidence>
<dbReference type="InterPro" id="IPR008921">
    <property type="entry name" value="DNA_pol3_clamp-load_cplx_C"/>
</dbReference>
<keyword evidence="14" id="KW-1185">Reference proteome</keyword>
<evidence type="ECO:0000256" key="9">
    <source>
        <dbReference type="ARBA" id="ARBA00022932"/>
    </source>
</evidence>
<dbReference type="InterPro" id="IPR050238">
    <property type="entry name" value="DNA_Rep/Repair_Clamp_Loader"/>
</dbReference>
<dbReference type="CDD" id="cd18137">
    <property type="entry name" value="HLD_clamp_pol_III_gamma_tau"/>
    <property type="match status" value="1"/>
</dbReference>
<protein>
    <recommendedName>
        <fullName evidence="11">DNA polymerase III subunit gamma/tau</fullName>
        <ecNumber evidence="11">2.7.7.7</ecNumber>
    </recommendedName>
</protein>
<keyword evidence="8 11" id="KW-0067">ATP-binding</keyword>
<dbReference type="Pfam" id="PF13177">
    <property type="entry name" value="DNA_pol3_delta2"/>
    <property type="match status" value="1"/>
</dbReference>
<dbReference type="PANTHER" id="PTHR11669:SF0">
    <property type="entry name" value="PROTEIN STICHEL-LIKE 2"/>
    <property type="match status" value="1"/>
</dbReference>
<comment type="similarity">
    <text evidence="1 11">Belongs to the DnaX/STICHEL family.</text>
</comment>
<keyword evidence="2 11" id="KW-0808">Transferase</keyword>
<proteinExistence type="inferred from homology"/>
<dbReference type="InterPro" id="IPR045085">
    <property type="entry name" value="HLD_clamp_pol_III_gamma_tau"/>
</dbReference>
<dbReference type="InterPro" id="IPR022754">
    <property type="entry name" value="DNA_pol_III_gamma-3"/>
</dbReference>
<evidence type="ECO:0000256" key="8">
    <source>
        <dbReference type="ARBA" id="ARBA00022840"/>
    </source>
</evidence>
<keyword evidence="7" id="KW-0862">Zinc</keyword>
<dbReference type="Proteomes" id="UP000663929">
    <property type="component" value="Chromosome"/>
</dbReference>
<evidence type="ECO:0000259" key="12">
    <source>
        <dbReference type="SMART" id="SM00382"/>
    </source>
</evidence>